<gene>
    <name evidence="1" type="ORF">S01H1_47943</name>
</gene>
<protein>
    <submittedName>
        <fullName evidence="1">Uncharacterized protein</fullName>
    </submittedName>
</protein>
<dbReference type="SUPFAM" id="SSF48452">
    <property type="entry name" value="TPR-like"/>
    <property type="match status" value="1"/>
</dbReference>
<proteinExistence type="predicted"/>
<comment type="caution">
    <text evidence="1">The sequence shown here is derived from an EMBL/GenBank/DDBJ whole genome shotgun (WGS) entry which is preliminary data.</text>
</comment>
<name>X0XKM5_9ZZZZ</name>
<dbReference type="Pfam" id="PF00515">
    <property type="entry name" value="TPR_1"/>
    <property type="match status" value="1"/>
</dbReference>
<sequence length="50" mass="5700">PSDGSVWNNKAWALEHLSRWDEARAAYEKAIELGERQHAPANLEAIRDKV</sequence>
<dbReference type="InterPro" id="IPR019734">
    <property type="entry name" value="TPR_rpt"/>
</dbReference>
<dbReference type="SMART" id="SM00028">
    <property type="entry name" value="TPR"/>
    <property type="match status" value="1"/>
</dbReference>
<evidence type="ECO:0000313" key="1">
    <source>
        <dbReference type="EMBL" id="GAG25501.1"/>
    </source>
</evidence>
<dbReference type="Gene3D" id="1.25.40.10">
    <property type="entry name" value="Tetratricopeptide repeat domain"/>
    <property type="match status" value="1"/>
</dbReference>
<dbReference type="EMBL" id="BARS01030759">
    <property type="protein sequence ID" value="GAG25501.1"/>
    <property type="molecule type" value="Genomic_DNA"/>
</dbReference>
<feature type="non-terminal residue" evidence="1">
    <location>
        <position position="1"/>
    </location>
</feature>
<organism evidence="1">
    <name type="scientific">marine sediment metagenome</name>
    <dbReference type="NCBI Taxonomy" id="412755"/>
    <lineage>
        <taxon>unclassified sequences</taxon>
        <taxon>metagenomes</taxon>
        <taxon>ecological metagenomes</taxon>
    </lineage>
</organism>
<reference evidence="1" key="1">
    <citation type="journal article" date="2014" name="Front. Microbiol.">
        <title>High frequency of phylogenetically diverse reductive dehalogenase-homologous genes in deep subseafloor sedimentary metagenomes.</title>
        <authorList>
            <person name="Kawai M."/>
            <person name="Futagami T."/>
            <person name="Toyoda A."/>
            <person name="Takaki Y."/>
            <person name="Nishi S."/>
            <person name="Hori S."/>
            <person name="Arai W."/>
            <person name="Tsubouchi T."/>
            <person name="Morono Y."/>
            <person name="Uchiyama I."/>
            <person name="Ito T."/>
            <person name="Fujiyama A."/>
            <person name="Inagaki F."/>
            <person name="Takami H."/>
        </authorList>
    </citation>
    <scope>NUCLEOTIDE SEQUENCE</scope>
    <source>
        <strain evidence="1">Expedition CK06-06</strain>
    </source>
</reference>
<dbReference type="InterPro" id="IPR011990">
    <property type="entry name" value="TPR-like_helical_dom_sf"/>
</dbReference>
<accession>X0XKM5</accession>
<dbReference type="AlphaFoldDB" id="X0XKM5"/>